<keyword evidence="6" id="KW-0238">DNA-binding</keyword>
<dbReference type="GO" id="GO:0008270">
    <property type="term" value="F:zinc ion binding"/>
    <property type="evidence" value="ECO:0007669"/>
    <property type="project" value="UniProtKB-KW"/>
</dbReference>
<dbReference type="EMBL" id="HBUF01064616">
    <property type="protein sequence ID" value="CAG6627179.1"/>
    <property type="molecule type" value="Transcribed_RNA"/>
</dbReference>
<dbReference type="PANTHER" id="PTHR16515">
    <property type="entry name" value="PR DOMAIN ZINC FINGER PROTEIN"/>
    <property type="match status" value="1"/>
</dbReference>
<dbReference type="EMBL" id="HBUF01358299">
    <property type="protein sequence ID" value="CAG6719103.1"/>
    <property type="molecule type" value="Transcribed_RNA"/>
</dbReference>
<feature type="compositionally biased region" description="Polar residues" evidence="9">
    <location>
        <begin position="511"/>
        <end position="540"/>
    </location>
</feature>
<feature type="compositionally biased region" description="Low complexity" evidence="9">
    <location>
        <begin position="620"/>
        <end position="630"/>
    </location>
</feature>
<evidence type="ECO:0000259" key="10">
    <source>
        <dbReference type="PROSITE" id="PS50157"/>
    </source>
</evidence>
<reference evidence="11" key="1">
    <citation type="submission" date="2021-05" db="EMBL/GenBank/DDBJ databases">
        <authorList>
            <person name="Alioto T."/>
            <person name="Alioto T."/>
            <person name="Gomez Garrido J."/>
        </authorList>
    </citation>
    <scope>NUCLEOTIDE SEQUENCE</scope>
</reference>
<feature type="domain" description="C2H2-type" evidence="10">
    <location>
        <begin position="261"/>
        <end position="290"/>
    </location>
</feature>
<feature type="compositionally biased region" description="Low complexity" evidence="9">
    <location>
        <begin position="46"/>
        <end position="74"/>
    </location>
</feature>
<evidence type="ECO:0000313" key="11">
    <source>
        <dbReference type="EMBL" id="CAG6627179.1"/>
    </source>
</evidence>
<evidence type="ECO:0000256" key="8">
    <source>
        <dbReference type="PROSITE-ProRule" id="PRU00042"/>
    </source>
</evidence>
<keyword evidence="5" id="KW-0862">Zinc</keyword>
<feature type="domain" description="C2H2-type" evidence="10">
    <location>
        <begin position="297"/>
        <end position="323"/>
    </location>
</feature>
<evidence type="ECO:0000256" key="7">
    <source>
        <dbReference type="ARBA" id="ARBA00023242"/>
    </source>
</evidence>
<dbReference type="FunFam" id="3.30.160.60:FF:000690">
    <property type="entry name" value="Zinc finger protein 354C"/>
    <property type="match status" value="1"/>
</dbReference>
<keyword evidence="2" id="KW-0479">Metal-binding</keyword>
<feature type="compositionally biased region" description="Low complexity" evidence="9">
    <location>
        <begin position="660"/>
        <end position="683"/>
    </location>
</feature>
<dbReference type="PROSITE" id="PS50157">
    <property type="entry name" value="ZINC_FINGER_C2H2_2"/>
    <property type="match status" value="6"/>
</dbReference>
<keyword evidence="7" id="KW-0539">Nucleus</keyword>
<name>A0A8D8Q8P4_9HEMI</name>
<dbReference type="InterPro" id="IPR013087">
    <property type="entry name" value="Znf_C2H2_type"/>
</dbReference>
<dbReference type="GO" id="GO:0005634">
    <property type="term" value="C:nucleus"/>
    <property type="evidence" value="ECO:0007669"/>
    <property type="project" value="UniProtKB-SubCell"/>
</dbReference>
<feature type="region of interest" description="Disordered" evidence="9">
    <location>
        <begin position="508"/>
        <end position="557"/>
    </location>
</feature>
<feature type="domain" description="C2H2-type" evidence="10">
    <location>
        <begin position="412"/>
        <end position="439"/>
    </location>
</feature>
<feature type="compositionally biased region" description="Polar residues" evidence="9">
    <location>
        <begin position="696"/>
        <end position="709"/>
    </location>
</feature>
<dbReference type="InterPro" id="IPR050331">
    <property type="entry name" value="Zinc_finger"/>
</dbReference>
<feature type="region of interest" description="Disordered" evidence="9">
    <location>
        <begin position="31"/>
        <end position="92"/>
    </location>
</feature>
<dbReference type="EMBL" id="HBUF01358296">
    <property type="protein sequence ID" value="CAG6719100.1"/>
    <property type="molecule type" value="Transcribed_RNA"/>
</dbReference>
<dbReference type="InterPro" id="IPR036236">
    <property type="entry name" value="Znf_C2H2_sf"/>
</dbReference>
<dbReference type="GO" id="GO:0040029">
    <property type="term" value="P:epigenetic regulation of gene expression"/>
    <property type="evidence" value="ECO:0007669"/>
    <property type="project" value="UniProtKB-ARBA"/>
</dbReference>
<feature type="domain" description="C2H2-type" evidence="10">
    <location>
        <begin position="233"/>
        <end position="260"/>
    </location>
</feature>
<comment type="subcellular location">
    <subcellularLocation>
        <location evidence="1">Nucleus</location>
    </subcellularLocation>
</comment>
<dbReference type="GO" id="GO:0000785">
    <property type="term" value="C:chromatin"/>
    <property type="evidence" value="ECO:0007669"/>
    <property type="project" value="UniProtKB-ARBA"/>
</dbReference>
<feature type="compositionally biased region" description="Polar residues" evidence="9">
    <location>
        <begin position="631"/>
        <end position="640"/>
    </location>
</feature>
<dbReference type="Pfam" id="PF00096">
    <property type="entry name" value="zf-C2H2"/>
    <property type="match status" value="4"/>
</dbReference>
<keyword evidence="4 8" id="KW-0863">Zinc-finger</keyword>
<organism evidence="11">
    <name type="scientific">Cacopsylla melanoneura</name>
    <dbReference type="NCBI Taxonomy" id="428564"/>
    <lineage>
        <taxon>Eukaryota</taxon>
        <taxon>Metazoa</taxon>
        <taxon>Ecdysozoa</taxon>
        <taxon>Arthropoda</taxon>
        <taxon>Hexapoda</taxon>
        <taxon>Insecta</taxon>
        <taxon>Pterygota</taxon>
        <taxon>Neoptera</taxon>
        <taxon>Paraneoptera</taxon>
        <taxon>Hemiptera</taxon>
        <taxon>Sternorrhyncha</taxon>
        <taxon>Psylloidea</taxon>
        <taxon>Psyllidae</taxon>
        <taxon>Psyllinae</taxon>
        <taxon>Cacopsylla</taxon>
    </lineage>
</organism>
<sequence>MSTDVQHAVLLQRPVFKMNPATEFWQQQRGNHMSMNDNPPSPSHDTTLLNNNNNTQCTSLNNNNTTTANHMATNDSPMANNISSTSSGDPNNPTDQVMTLANNLVPEVHSTSPTPEPQNHTLENPLNNVTNALALSDPKLMTEKLVSELQNRSNSVISDRTLEECWTTLQRIFMHKSAMQMQMQRAGSVGGASSLSGGLEANKPHQCQQCLKSFSSNHQLVQHIRVHTGEKPYKCTYCERRFKQLSHVQQHTRLHTGERPYRCHLTECGRAFIQLSNLQQHLRNHDAQLERAKSRPFHCNICGKGFATESSLRTHTSKAQWNHGLNHVRVSCGTQEVELRTDMLQQHAAFIGAGTNAATCPLCHKFFLGGEALVEHMKLHHKDPPSGVTTPTSEISSGIGPSYLAKRRTANHPCPVCGKHYVNEGSLRKHMACHPETAQLASTLRMWPCSVCQAVFTHESGLLSHMEHMRMDPKHQFAAQYVLSRAAAERRERENILATAALGLPLGLGTNPSQCESPSGHSDTSSQNGERLSSAGSDPGNNFNNNNNNNTNNNNNNMTAAKLAELMAGRANNGYYLGQQTQYNANDLQRAATALIQQQAQVAVAAAQAQAQNQGVNSGAQQLAGNQNQNCSSTTAPESPNNATTAVQVAAANLAAAMRMSHAQAQSQANSNSLQQSPNQNNQRPWKKENMDDNNHSMNGPSMGNSSPDMSAVQLAAMNAAMRASMSSMVDQSQSLLHQQQQSNTSPTLRMQEAFLRSQAEALRLAVSQAVAASTTQQSDNNSLRQHSIATSIANNTQNFNPQGQVSPDLTEALRLQEQRLEQALRLHGDPRALGFSLPNHQHP</sequence>
<evidence type="ECO:0000256" key="5">
    <source>
        <dbReference type="ARBA" id="ARBA00022833"/>
    </source>
</evidence>
<feature type="compositionally biased region" description="Low complexity" evidence="9">
    <location>
        <begin position="541"/>
        <end position="557"/>
    </location>
</feature>
<dbReference type="Pfam" id="PF12874">
    <property type="entry name" value="zf-met"/>
    <property type="match status" value="1"/>
</dbReference>
<evidence type="ECO:0000256" key="3">
    <source>
        <dbReference type="ARBA" id="ARBA00022737"/>
    </source>
</evidence>
<dbReference type="FunFam" id="3.30.160.60:FF:001397">
    <property type="entry name" value="Datilografo, isoform A"/>
    <property type="match status" value="1"/>
</dbReference>
<dbReference type="FunFam" id="3.30.160.60:FF:000233">
    <property type="entry name" value="Putative zinc finger protein 362"/>
    <property type="match status" value="1"/>
</dbReference>
<proteinExistence type="predicted"/>
<dbReference type="SMART" id="SM00355">
    <property type="entry name" value="ZnF_C2H2"/>
    <property type="match status" value="7"/>
</dbReference>
<evidence type="ECO:0000256" key="4">
    <source>
        <dbReference type="ARBA" id="ARBA00022771"/>
    </source>
</evidence>
<dbReference type="SUPFAM" id="SSF57667">
    <property type="entry name" value="beta-beta-alpha zinc fingers"/>
    <property type="match status" value="3"/>
</dbReference>
<accession>A0A8D8Q8P4</accession>
<feature type="region of interest" description="Disordered" evidence="9">
    <location>
        <begin position="660"/>
        <end position="709"/>
    </location>
</feature>
<dbReference type="EMBL" id="HBUF01358295">
    <property type="protein sequence ID" value="CAG6719099.1"/>
    <property type="molecule type" value="Transcribed_RNA"/>
</dbReference>
<feature type="region of interest" description="Disordered" evidence="9">
    <location>
        <begin position="620"/>
        <end position="643"/>
    </location>
</feature>
<dbReference type="Gene3D" id="3.30.160.60">
    <property type="entry name" value="Classic Zinc Finger"/>
    <property type="match status" value="5"/>
</dbReference>
<feature type="domain" description="C2H2-type" evidence="10">
    <location>
        <begin position="205"/>
        <end position="232"/>
    </location>
</feature>
<dbReference type="GO" id="GO:0003682">
    <property type="term" value="F:chromatin binding"/>
    <property type="evidence" value="ECO:0007669"/>
    <property type="project" value="UniProtKB-ARBA"/>
</dbReference>
<dbReference type="EMBL" id="HBUF01358297">
    <property type="protein sequence ID" value="CAG6719101.1"/>
    <property type="molecule type" value="Transcribed_RNA"/>
</dbReference>
<protein>
    <submittedName>
        <fullName evidence="11">Zinc finger protein 583</fullName>
    </submittedName>
</protein>
<keyword evidence="3" id="KW-0677">Repeat</keyword>
<dbReference type="PANTHER" id="PTHR16515:SF49">
    <property type="entry name" value="GASTRULA ZINC FINGER PROTEIN XLCGF49.1-LIKE-RELATED"/>
    <property type="match status" value="1"/>
</dbReference>
<feature type="compositionally biased region" description="Polar residues" evidence="9">
    <location>
        <begin position="75"/>
        <end position="92"/>
    </location>
</feature>
<feature type="compositionally biased region" description="Basic and acidic residues" evidence="9">
    <location>
        <begin position="686"/>
        <end position="695"/>
    </location>
</feature>
<evidence type="ECO:0000256" key="2">
    <source>
        <dbReference type="ARBA" id="ARBA00022723"/>
    </source>
</evidence>
<evidence type="ECO:0000256" key="6">
    <source>
        <dbReference type="ARBA" id="ARBA00023125"/>
    </source>
</evidence>
<dbReference type="PROSITE" id="PS00028">
    <property type="entry name" value="ZINC_FINGER_C2H2_1"/>
    <property type="match status" value="5"/>
</dbReference>
<dbReference type="AlphaFoldDB" id="A0A8D8Q8P4"/>
<evidence type="ECO:0000256" key="9">
    <source>
        <dbReference type="SAM" id="MobiDB-lite"/>
    </source>
</evidence>
<evidence type="ECO:0000256" key="1">
    <source>
        <dbReference type="ARBA" id="ARBA00004123"/>
    </source>
</evidence>
<dbReference type="Pfam" id="PF13912">
    <property type="entry name" value="zf-C2H2_6"/>
    <property type="match status" value="1"/>
</dbReference>
<dbReference type="FunFam" id="3.30.160.60:FF:001498">
    <property type="entry name" value="Zinc finger protein 404"/>
    <property type="match status" value="1"/>
</dbReference>
<feature type="domain" description="C2H2-type" evidence="10">
    <location>
        <begin position="358"/>
        <end position="385"/>
    </location>
</feature>